<evidence type="ECO:0000256" key="2">
    <source>
        <dbReference type="SAM" id="MobiDB-lite"/>
    </source>
</evidence>
<reference evidence="3" key="2">
    <citation type="submission" date="2021-08" db="EMBL/GenBank/DDBJ databases">
        <authorList>
            <person name="Eriksson T."/>
        </authorList>
    </citation>
    <scope>NUCLEOTIDE SEQUENCE</scope>
    <source>
        <strain evidence="3">Stoneville</strain>
        <tissue evidence="3">Whole head</tissue>
    </source>
</reference>
<feature type="region of interest" description="Disordered" evidence="2">
    <location>
        <begin position="284"/>
        <end position="306"/>
    </location>
</feature>
<accession>A0A8J6H8B0</accession>
<dbReference type="CDD" id="cd15517">
    <property type="entry name" value="PHD_TCF19_like"/>
    <property type="match status" value="1"/>
</dbReference>
<name>A0A8J6H8B0_TENMO</name>
<proteinExistence type="predicted"/>
<feature type="compositionally biased region" description="Polar residues" evidence="2">
    <location>
        <begin position="648"/>
        <end position="668"/>
    </location>
</feature>
<dbReference type="Gene3D" id="1.10.10.60">
    <property type="entry name" value="Homeodomain-like"/>
    <property type="match status" value="1"/>
</dbReference>
<dbReference type="InterPro" id="IPR011011">
    <property type="entry name" value="Znf_FYVE_PHD"/>
</dbReference>
<dbReference type="InterPro" id="IPR009057">
    <property type="entry name" value="Homeodomain-like_sf"/>
</dbReference>
<reference evidence="3" key="1">
    <citation type="journal article" date="2020" name="J Insects Food Feed">
        <title>The yellow mealworm (Tenebrio molitor) genome: a resource for the emerging insects as food and feed industry.</title>
        <authorList>
            <person name="Eriksson T."/>
            <person name="Andere A."/>
            <person name="Kelstrup H."/>
            <person name="Emery V."/>
            <person name="Picard C."/>
        </authorList>
    </citation>
    <scope>NUCLEOTIDE SEQUENCE</scope>
    <source>
        <strain evidence="3">Stoneville</strain>
        <tissue evidence="3">Whole head</tissue>
    </source>
</reference>
<organism evidence="3 4">
    <name type="scientific">Tenebrio molitor</name>
    <name type="common">Yellow mealworm beetle</name>
    <dbReference type="NCBI Taxonomy" id="7067"/>
    <lineage>
        <taxon>Eukaryota</taxon>
        <taxon>Metazoa</taxon>
        <taxon>Ecdysozoa</taxon>
        <taxon>Arthropoda</taxon>
        <taxon>Hexapoda</taxon>
        <taxon>Insecta</taxon>
        <taxon>Pterygota</taxon>
        <taxon>Neoptera</taxon>
        <taxon>Endopterygota</taxon>
        <taxon>Coleoptera</taxon>
        <taxon>Polyphaga</taxon>
        <taxon>Cucujiformia</taxon>
        <taxon>Tenebrionidae</taxon>
        <taxon>Tenebrio</taxon>
    </lineage>
</organism>
<feature type="region of interest" description="Disordered" evidence="2">
    <location>
        <begin position="601"/>
        <end position="675"/>
    </location>
</feature>
<dbReference type="GO" id="GO:0005634">
    <property type="term" value="C:nucleus"/>
    <property type="evidence" value="ECO:0007669"/>
    <property type="project" value="UniProtKB-SubCell"/>
</dbReference>
<protein>
    <recommendedName>
        <fullName evidence="5">HTH CENPB-type domain-containing protein</fullName>
    </recommendedName>
</protein>
<dbReference type="Proteomes" id="UP000719412">
    <property type="component" value="Unassembled WGS sequence"/>
</dbReference>
<dbReference type="AlphaFoldDB" id="A0A8J6H8B0"/>
<dbReference type="SUPFAM" id="SSF46689">
    <property type="entry name" value="Homeodomain-like"/>
    <property type="match status" value="1"/>
</dbReference>
<gene>
    <name evidence="3" type="ORF">GEV33_013078</name>
</gene>
<evidence type="ECO:0000313" key="4">
    <source>
        <dbReference type="Proteomes" id="UP000719412"/>
    </source>
</evidence>
<comment type="caution">
    <text evidence="3">The sequence shown here is derived from an EMBL/GenBank/DDBJ whole genome shotgun (WGS) entry which is preliminary data.</text>
</comment>
<feature type="compositionally biased region" description="Polar residues" evidence="2">
    <location>
        <begin position="618"/>
        <end position="630"/>
    </location>
</feature>
<dbReference type="SUPFAM" id="SSF57903">
    <property type="entry name" value="FYVE/PHD zinc finger"/>
    <property type="match status" value="1"/>
</dbReference>
<evidence type="ECO:0000256" key="1">
    <source>
        <dbReference type="ARBA" id="ARBA00004123"/>
    </source>
</evidence>
<sequence>MSEEQLKSLSTICSGGLPGNPTLPEDKAIRSILDTVNKSVTVFIEFVCSTKEPVFKRTQACTEVCNLHNALNDLSRLYTKNVCIRNTEEEMLTQVQNSVRDSVETALNNPVAKPTYANIASQSGGRVTRQPSGTTKRHKVLIFPAKDAKNIDSSIKTKEILTKTVNLKYLCIKPDRVIKIRNNGVMIESATNEVNKLIGDEALKKAGLEARKPKTLWPKLVIHNVPNPVSAEELGERIEEQVQKKIRLPENWCAYAGPISDLIEEFNVLEEGILSPVPVSVTNSTSTPSVSHYRNVNPRAKKGREDDTIVQEATSVLKSIATKLKTPQEHAAPPPNESDDEIFAKTALIRVIAAYRTISAETEQVIAGAPPVDLLATERAGLWKEKETGLTSTLILESHDGNVLRSGERMIRSHIFSNGKFTSTFTHRKPKQLWEEIAYQLNEILNGHNKSWDQWRKVEFKMPRTYIRKTEKSKWTEEDLKTVIAAIQSGRKIREVRRSYNIPEATLRDKLKTNINTKVKLGRKPVFSNEQEAVIKSHVIKLANMFFGITPIELRRLAYQFAEANNIKHRFDKELNMAGHDWLELFLKRHPEISLRKPEDVVDDSTGINTDEIKHKNYSTNTKQKSNGMTEQEPGSARCTEAGHRTPPRNSESQSNQRAEPQPGTSRSAEPVPYQASFSSKVSIEKLAPLPGPAVTKTTKSRPKQHSEIYTSTSIKAELEIREEKRNRKKQDENLKKSGVKPGKRKAQKVEQASAKAKKRYLSKKSKIRHLHLDDSESESWDESQLCDDDELDDVDITEDSELCLVCGEFGQDNEIWYRCVICSKWAHEDCSGWDSPVGYTCDMCVKIQKK</sequence>
<evidence type="ECO:0008006" key="5">
    <source>
        <dbReference type="Google" id="ProtNLM"/>
    </source>
</evidence>
<comment type="subcellular location">
    <subcellularLocation>
        <location evidence="1">Nucleus</location>
    </subcellularLocation>
</comment>
<feature type="compositionally biased region" description="Basic residues" evidence="2">
    <location>
        <begin position="738"/>
        <end position="747"/>
    </location>
</feature>
<evidence type="ECO:0000313" key="3">
    <source>
        <dbReference type="EMBL" id="KAH0809712.1"/>
    </source>
</evidence>
<feature type="compositionally biased region" description="Basic and acidic residues" evidence="2">
    <location>
        <begin position="717"/>
        <end position="736"/>
    </location>
</feature>
<dbReference type="EMBL" id="JABDTM020027965">
    <property type="protein sequence ID" value="KAH0809712.1"/>
    <property type="molecule type" value="Genomic_DNA"/>
</dbReference>
<keyword evidence="4" id="KW-1185">Reference proteome</keyword>
<feature type="region of interest" description="Disordered" evidence="2">
    <location>
        <begin position="689"/>
        <end position="761"/>
    </location>
</feature>